<dbReference type="AlphaFoldDB" id="A0A540W007"/>
<comment type="caution">
    <text evidence="1">The sequence shown here is derived from an EMBL/GenBank/DDBJ whole genome shotgun (WGS) entry which is preliminary data.</text>
</comment>
<dbReference type="Gene3D" id="3.40.50.450">
    <property type="match status" value="1"/>
</dbReference>
<dbReference type="RefSeq" id="WP_141633055.1">
    <property type="nucleotide sequence ID" value="NZ_VIGB01000003.1"/>
</dbReference>
<accession>A0A540W007</accession>
<dbReference type="OrthoDB" id="3231229at2"/>
<keyword evidence="2" id="KW-1185">Reference proteome</keyword>
<dbReference type="EMBL" id="VIGB01000003">
    <property type="protein sequence ID" value="TQF02359.1"/>
    <property type="molecule type" value="Genomic_DNA"/>
</dbReference>
<organism evidence="1 2">
    <name type="scientific">Kitasatospora acidiphila</name>
    <dbReference type="NCBI Taxonomy" id="2567942"/>
    <lineage>
        <taxon>Bacteria</taxon>
        <taxon>Bacillati</taxon>
        <taxon>Actinomycetota</taxon>
        <taxon>Actinomycetes</taxon>
        <taxon>Kitasatosporales</taxon>
        <taxon>Streptomycetaceae</taxon>
        <taxon>Kitasatospora</taxon>
    </lineage>
</organism>
<proteinExistence type="predicted"/>
<dbReference type="InterPro" id="IPR010697">
    <property type="entry name" value="YspA"/>
</dbReference>
<evidence type="ECO:0000313" key="2">
    <source>
        <dbReference type="Proteomes" id="UP000319103"/>
    </source>
</evidence>
<evidence type="ECO:0000313" key="1">
    <source>
        <dbReference type="EMBL" id="TQF02359.1"/>
    </source>
</evidence>
<gene>
    <name evidence="1" type="ORF">E6W39_08815</name>
</gene>
<sequence>MPTVAVTGHMDLAERTASLVRAALREVLAEQRGPLVGISCLAPGADSLFADAVLEAHGSLLVVLPSRDYRAAQVRSAHAQDFDRLLAAAEEVVVLPFETAGREAYEAANKELIRRADLLVAVWDGSAPSGNGGGTADAVQDAWDAGVQVRVVWPEHAARG</sequence>
<name>A0A540W007_9ACTN</name>
<dbReference type="SUPFAM" id="SSF102405">
    <property type="entry name" value="MCP/YpsA-like"/>
    <property type="match status" value="1"/>
</dbReference>
<protein>
    <submittedName>
        <fullName evidence="1">Uncharacterized protein</fullName>
    </submittedName>
</protein>
<reference evidence="1 2" key="1">
    <citation type="submission" date="2019-06" db="EMBL/GenBank/DDBJ databases">
        <title>Description of Kitasatospora acidophila sp. nov. isolated from pine grove soil, and reclassification of Streptomyces novaecaesareae to Kitasatospora novaeceasareae comb. nov.</title>
        <authorList>
            <person name="Kim M.J."/>
        </authorList>
    </citation>
    <scope>NUCLEOTIDE SEQUENCE [LARGE SCALE GENOMIC DNA]</scope>
    <source>
        <strain evidence="1 2">MMS16-CNU292</strain>
    </source>
</reference>
<dbReference type="PANTHER" id="PTHR38440">
    <property type="entry name" value="UPF0398 PROTEIN YPSA"/>
    <property type="match status" value="1"/>
</dbReference>
<dbReference type="PANTHER" id="PTHR38440:SF1">
    <property type="entry name" value="UPF0398 PROTEIN SPR0331"/>
    <property type="match status" value="1"/>
</dbReference>
<dbReference type="Proteomes" id="UP000319103">
    <property type="component" value="Unassembled WGS sequence"/>
</dbReference>